<dbReference type="EMBL" id="JBHRXV010000001">
    <property type="protein sequence ID" value="MFC3711167.1"/>
    <property type="molecule type" value="Genomic_DNA"/>
</dbReference>
<feature type="compositionally biased region" description="Basic and acidic residues" evidence="1">
    <location>
        <begin position="31"/>
        <end position="53"/>
    </location>
</feature>
<name>A0ABV7X7G9_9SPHN</name>
<gene>
    <name evidence="2" type="ORF">ACFOMD_01200</name>
</gene>
<evidence type="ECO:0000313" key="3">
    <source>
        <dbReference type="Proteomes" id="UP001595615"/>
    </source>
</evidence>
<organism evidence="2 3">
    <name type="scientific">Sphingoaurantiacus capsulatus</name>
    <dbReference type="NCBI Taxonomy" id="1771310"/>
    <lineage>
        <taxon>Bacteria</taxon>
        <taxon>Pseudomonadati</taxon>
        <taxon>Pseudomonadota</taxon>
        <taxon>Alphaproteobacteria</taxon>
        <taxon>Sphingomonadales</taxon>
        <taxon>Sphingosinicellaceae</taxon>
        <taxon>Sphingoaurantiacus</taxon>
    </lineage>
</organism>
<evidence type="ECO:0000256" key="1">
    <source>
        <dbReference type="SAM" id="MobiDB-lite"/>
    </source>
</evidence>
<dbReference type="RefSeq" id="WP_380855551.1">
    <property type="nucleotide sequence ID" value="NZ_JBHRXV010000001.1"/>
</dbReference>
<keyword evidence="3" id="KW-1185">Reference proteome</keyword>
<accession>A0ABV7X7G9</accession>
<sequence length="53" mass="6172">MSQHEIEYLERRALEERERAEGANCVASARSHKDMSRAYRASADRLRRADPKP</sequence>
<protein>
    <submittedName>
        <fullName evidence="2">Uncharacterized protein</fullName>
    </submittedName>
</protein>
<comment type="caution">
    <text evidence="2">The sequence shown here is derived from an EMBL/GenBank/DDBJ whole genome shotgun (WGS) entry which is preliminary data.</text>
</comment>
<evidence type="ECO:0000313" key="2">
    <source>
        <dbReference type="EMBL" id="MFC3711167.1"/>
    </source>
</evidence>
<proteinExistence type="predicted"/>
<reference evidence="3" key="1">
    <citation type="journal article" date="2019" name="Int. J. Syst. Evol. Microbiol.">
        <title>The Global Catalogue of Microorganisms (GCM) 10K type strain sequencing project: providing services to taxonomists for standard genome sequencing and annotation.</title>
        <authorList>
            <consortium name="The Broad Institute Genomics Platform"/>
            <consortium name="The Broad Institute Genome Sequencing Center for Infectious Disease"/>
            <person name="Wu L."/>
            <person name="Ma J."/>
        </authorList>
    </citation>
    <scope>NUCLEOTIDE SEQUENCE [LARGE SCALE GENOMIC DNA]</scope>
    <source>
        <strain evidence="3">KCTC 42644</strain>
    </source>
</reference>
<feature type="region of interest" description="Disordered" evidence="1">
    <location>
        <begin position="25"/>
        <end position="53"/>
    </location>
</feature>
<dbReference type="Proteomes" id="UP001595615">
    <property type="component" value="Unassembled WGS sequence"/>
</dbReference>